<dbReference type="OrthoDB" id="6773618at2759"/>
<evidence type="ECO:0000313" key="2">
    <source>
        <dbReference type="Proteomes" id="UP001153636"/>
    </source>
</evidence>
<dbReference type="EMBL" id="OV651814">
    <property type="protein sequence ID" value="CAH1106373.1"/>
    <property type="molecule type" value="Genomic_DNA"/>
</dbReference>
<sequence>MKWNRKWYYGTVLDKERVPSCVDSSDDDVPLIKIAENLRNQVTSGIEKQAEHQITILESGTETDDPADDISSHYDSDADPPFGICQIKRCSLEIFAACYRCEILMCFNHFMEVINNCKYHGKGFISLKTDLPKEGVDHLPTKENIDKENINPVPGDVQNVTSNKMITKDAGIVTE</sequence>
<gene>
    <name evidence="1" type="ORF">PSYICH_LOCUS7607</name>
</gene>
<protein>
    <submittedName>
        <fullName evidence="1">Uncharacterized protein</fullName>
    </submittedName>
</protein>
<organism evidence="1 2">
    <name type="scientific">Psylliodes chrysocephalus</name>
    <dbReference type="NCBI Taxonomy" id="3402493"/>
    <lineage>
        <taxon>Eukaryota</taxon>
        <taxon>Metazoa</taxon>
        <taxon>Ecdysozoa</taxon>
        <taxon>Arthropoda</taxon>
        <taxon>Hexapoda</taxon>
        <taxon>Insecta</taxon>
        <taxon>Pterygota</taxon>
        <taxon>Neoptera</taxon>
        <taxon>Endopterygota</taxon>
        <taxon>Coleoptera</taxon>
        <taxon>Polyphaga</taxon>
        <taxon>Cucujiformia</taxon>
        <taxon>Chrysomeloidea</taxon>
        <taxon>Chrysomelidae</taxon>
        <taxon>Galerucinae</taxon>
        <taxon>Alticini</taxon>
        <taxon>Psylliodes</taxon>
    </lineage>
</organism>
<keyword evidence="2" id="KW-1185">Reference proteome</keyword>
<accession>A0A9P0CTS1</accession>
<dbReference type="Proteomes" id="UP001153636">
    <property type="component" value="Chromosome 2"/>
</dbReference>
<dbReference type="AlphaFoldDB" id="A0A9P0CTS1"/>
<proteinExistence type="predicted"/>
<evidence type="ECO:0000313" key="1">
    <source>
        <dbReference type="EMBL" id="CAH1106373.1"/>
    </source>
</evidence>
<name>A0A9P0CTS1_9CUCU</name>
<reference evidence="1" key="1">
    <citation type="submission" date="2022-01" db="EMBL/GenBank/DDBJ databases">
        <authorList>
            <person name="King R."/>
        </authorList>
    </citation>
    <scope>NUCLEOTIDE SEQUENCE</scope>
</reference>